<dbReference type="Proteomes" id="UP001057498">
    <property type="component" value="Chromosome"/>
</dbReference>
<reference evidence="2" key="1">
    <citation type="submission" date="2022-04" db="EMBL/GenBank/DDBJ databases">
        <title>Whole genome sequence of Sphaerotilus sp. FB-5.</title>
        <authorList>
            <person name="Takeda M."/>
            <person name="Narihara S."/>
            <person name="Akimoto M."/>
            <person name="Akimoto R."/>
            <person name="Nishiyashiki S."/>
            <person name="Murakami T."/>
        </authorList>
    </citation>
    <scope>NUCLEOTIDE SEQUENCE</scope>
    <source>
        <strain evidence="2">FB-5</strain>
    </source>
</reference>
<organism evidence="2 3">
    <name type="scientific">Sphaerotilus microaerophilus</name>
    <dbReference type="NCBI Taxonomy" id="2914710"/>
    <lineage>
        <taxon>Bacteria</taxon>
        <taxon>Pseudomonadati</taxon>
        <taxon>Pseudomonadota</taxon>
        <taxon>Betaproteobacteria</taxon>
        <taxon>Burkholderiales</taxon>
        <taxon>Sphaerotilaceae</taxon>
        <taxon>Sphaerotilus</taxon>
    </lineage>
</organism>
<proteinExistence type="inferred from homology"/>
<dbReference type="InterPro" id="IPR036165">
    <property type="entry name" value="YefM-like_sf"/>
</dbReference>
<dbReference type="EMBL" id="AP025730">
    <property type="protein sequence ID" value="BDI05036.1"/>
    <property type="molecule type" value="Genomic_DNA"/>
</dbReference>
<evidence type="ECO:0000256" key="1">
    <source>
        <dbReference type="ARBA" id="ARBA00009981"/>
    </source>
</evidence>
<gene>
    <name evidence="2" type="ORF">CATMQ487_20060</name>
</gene>
<accession>A0ABN6PPG2</accession>
<evidence type="ECO:0000313" key="2">
    <source>
        <dbReference type="EMBL" id="BDI05036.1"/>
    </source>
</evidence>
<dbReference type="Gene3D" id="3.40.1620.10">
    <property type="entry name" value="YefM-like domain"/>
    <property type="match status" value="1"/>
</dbReference>
<name>A0ABN6PPG2_9BURK</name>
<keyword evidence="3" id="KW-1185">Reference proteome</keyword>
<sequence length="86" mass="9429">MTIHTLSSREFTRDVAAAKRAAQEGPVFITNRGRPEYALLKMEDYFRLAGQAPVSLLDAMDGMAQPDAEAFSFAPADIQLKPADLD</sequence>
<protein>
    <submittedName>
        <fullName evidence="2">Antitoxin</fullName>
    </submittedName>
</protein>
<dbReference type="SUPFAM" id="SSF143120">
    <property type="entry name" value="YefM-like"/>
    <property type="match status" value="1"/>
</dbReference>
<evidence type="ECO:0000313" key="3">
    <source>
        <dbReference type="Proteomes" id="UP001057498"/>
    </source>
</evidence>
<dbReference type="RefSeq" id="WP_251973108.1">
    <property type="nucleotide sequence ID" value="NZ_AP025730.1"/>
</dbReference>
<comment type="similarity">
    <text evidence="1">Belongs to the phD/YefM antitoxin family.</text>
</comment>